<reference evidence="2" key="1">
    <citation type="submission" date="2023-05" db="EMBL/GenBank/DDBJ databases">
        <authorList>
            <person name="Zhang X."/>
        </authorList>
    </citation>
    <scope>NUCLEOTIDE SEQUENCE</scope>
    <source>
        <strain evidence="2">YF14B1</strain>
    </source>
</reference>
<keyword evidence="1" id="KW-1133">Transmembrane helix</keyword>
<name>A0AAE3QR40_9BACT</name>
<accession>A0AAE3QR40</accession>
<evidence type="ECO:0000256" key="1">
    <source>
        <dbReference type="SAM" id="Phobius"/>
    </source>
</evidence>
<dbReference type="Proteomes" id="UP001241110">
    <property type="component" value="Unassembled WGS sequence"/>
</dbReference>
<protein>
    <submittedName>
        <fullName evidence="2">BatD family protein</fullName>
    </submittedName>
</protein>
<comment type="caution">
    <text evidence="2">The sequence shown here is derived from an EMBL/GenBank/DDBJ whole genome shotgun (WGS) entry which is preliminary data.</text>
</comment>
<dbReference type="InterPro" id="IPR025738">
    <property type="entry name" value="BatD"/>
</dbReference>
<keyword evidence="1" id="KW-0472">Membrane</keyword>
<evidence type="ECO:0000313" key="2">
    <source>
        <dbReference type="EMBL" id="MDJ1481970.1"/>
    </source>
</evidence>
<dbReference type="RefSeq" id="WP_313980478.1">
    <property type="nucleotide sequence ID" value="NZ_JASJOS010000006.1"/>
</dbReference>
<dbReference type="AlphaFoldDB" id="A0AAE3QR40"/>
<proteinExistence type="predicted"/>
<evidence type="ECO:0000313" key="3">
    <source>
        <dbReference type="Proteomes" id="UP001241110"/>
    </source>
</evidence>
<sequence>MSELVSSIVKRLVCLSVLFLCVSGIRGAFTNLRAQNIQTNISARQVSIGQVFYVSFSIKDAKKEVITFPVIDWKGISVLKEVTKDSINNKGEVIVVGIYQMISLQAGDFTLPPQTVVVSNKSLTSSEVSIHVELLPVNQPDFRIEPIEKASSDFSVWMPSVVSGVIVVVLGLLWIGGKKIKDAWPSKKLNPKREALRQLQKLPQVYSGTDKQYYVQLNRILHTYLSSQLGLQTPSVSVNELKNKLKHDSIDSTKLTQLENLLERLQYILYSSDPISFSDANSLQKEIQDMIQQFTLHSKHSTSFLSAVS</sequence>
<dbReference type="Pfam" id="PF13584">
    <property type="entry name" value="BatD"/>
    <property type="match status" value="1"/>
</dbReference>
<keyword evidence="1" id="KW-0812">Transmembrane</keyword>
<dbReference type="EMBL" id="JASJOS010000006">
    <property type="protein sequence ID" value="MDJ1481970.1"/>
    <property type="molecule type" value="Genomic_DNA"/>
</dbReference>
<feature type="transmembrane region" description="Helical" evidence="1">
    <location>
        <begin position="156"/>
        <end position="177"/>
    </location>
</feature>
<organism evidence="2 3">
    <name type="scientific">Xanthocytophaga flava</name>
    <dbReference type="NCBI Taxonomy" id="3048013"/>
    <lineage>
        <taxon>Bacteria</taxon>
        <taxon>Pseudomonadati</taxon>
        <taxon>Bacteroidota</taxon>
        <taxon>Cytophagia</taxon>
        <taxon>Cytophagales</taxon>
        <taxon>Rhodocytophagaceae</taxon>
        <taxon>Xanthocytophaga</taxon>
    </lineage>
</organism>
<gene>
    <name evidence="2" type="ORF">QNI16_15825</name>
</gene>